<evidence type="ECO:0008006" key="10">
    <source>
        <dbReference type="Google" id="ProtNLM"/>
    </source>
</evidence>
<evidence type="ECO:0000256" key="5">
    <source>
        <dbReference type="ARBA" id="ARBA00022989"/>
    </source>
</evidence>
<keyword evidence="6" id="KW-0472">Membrane</keyword>
<dbReference type="GO" id="GO:0005886">
    <property type="term" value="C:plasma membrane"/>
    <property type="evidence" value="ECO:0007669"/>
    <property type="project" value="UniProtKB-SubCell"/>
</dbReference>
<evidence type="ECO:0000256" key="7">
    <source>
        <dbReference type="SAM" id="MobiDB-lite"/>
    </source>
</evidence>
<dbReference type="AlphaFoldDB" id="A0A9W6S3L3"/>
<feature type="compositionally biased region" description="Basic residues" evidence="7">
    <location>
        <begin position="101"/>
        <end position="121"/>
    </location>
</feature>
<evidence type="ECO:0000256" key="6">
    <source>
        <dbReference type="ARBA" id="ARBA00023136"/>
    </source>
</evidence>
<evidence type="ECO:0000256" key="4">
    <source>
        <dbReference type="ARBA" id="ARBA00022692"/>
    </source>
</evidence>
<evidence type="ECO:0000256" key="3">
    <source>
        <dbReference type="ARBA" id="ARBA00022475"/>
    </source>
</evidence>
<evidence type="ECO:0000256" key="1">
    <source>
        <dbReference type="ARBA" id="ARBA00004651"/>
    </source>
</evidence>
<gene>
    <name evidence="8" type="ORF">Airi02_054690</name>
</gene>
<proteinExistence type="predicted"/>
<sequence length="142" mass="14587">MLVIGLSVAAVAMGWFSLLSPDQNALAALLPAQLVAGVGLGIGFVAATIGGVRNVAPQDSGVASGLINTSQQVGGALGLAVLRRRHREPGGRHDGTGGAHQRLHHRPAQRRRVLPGRHPRRPLPPATAPDRPGPAAGRTVGR</sequence>
<keyword evidence="9" id="KW-1185">Reference proteome</keyword>
<keyword evidence="2" id="KW-0813">Transport</keyword>
<evidence type="ECO:0000313" key="9">
    <source>
        <dbReference type="Proteomes" id="UP001165074"/>
    </source>
</evidence>
<feature type="region of interest" description="Disordered" evidence="7">
    <location>
        <begin position="84"/>
        <end position="142"/>
    </location>
</feature>
<protein>
    <recommendedName>
        <fullName evidence="10">Major facilitator superfamily (MFS) profile domain-containing protein</fullName>
    </recommendedName>
</protein>
<evidence type="ECO:0000313" key="8">
    <source>
        <dbReference type="EMBL" id="GLY87540.1"/>
    </source>
</evidence>
<accession>A0A9W6S3L3</accession>
<dbReference type="EMBL" id="BSTK01000008">
    <property type="protein sequence ID" value="GLY87540.1"/>
    <property type="molecule type" value="Genomic_DNA"/>
</dbReference>
<dbReference type="InterPro" id="IPR036259">
    <property type="entry name" value="MFS_trans_sf"/>
</dbReference>
<reference evidence="8" key="1">
    <citation type="submission" date="2023-03" db="EMBL/GenBank/DDBJ databases">
        <title>Actinoallomurus iriomotensis NBRC 103684.</title>
        <authorList>
            <person name="Ichikawa N."/>
            <person name="Sato H."/>
            <person name="Tonouchi N."/>
        </authorList>
    </citation>
    <scope>NUCLEOTIDE SEQUENCE</scope>
    <source>
        <strain evidence="8">NBRC 103684</strain>
    </source>
</reference>
<organism evidence="8 9">
    <name type="scientific">Actinoallomurus iriomotensis</name>
    <dbReference type="NCBI Taxonomy" id="478107"/>
    <lineage>
        <taxon>Bacteria</taxon>
        <taxon>Bacillati</taxon>
        <taxon>Actinomycetota</taxon>
        <taxon>Actinomycetes</taxon>
        <taxon>Streptosporangiales</taxon>
        <taxon>Thermomonosporaceae</taxon>
        <taxon>Actinoallomurus</taxon>
    </lineage>
</organism>
<name>A0A9W6S3L3_9ACTN</name>
<dbReference type="PANTHER" id="PTHR42718:SF46">
    <property type="entry name" value="BLR6921 PROTEIN"/>
    <property type="match status" value="1"/>
</dbReference>
<evidence type="ECO:0000256" key="2">
    <source>
        <dbReference type="ARBA" id="ARBA00022448"/>
    </source>
</evidence>
<keyword evidence="3" id="KW-1003">Cell membrane</keyword>
<comment type="caution">
    <text evidence="8">The sequence shown here is derived from an EMBL/GenBank/DDBJ whole genome shotgun (WGS) entry which is preliminary data.</text>
</comment>
<dbReference type="SUPFAM" id="SSF103473">
    <property type="entry name" value="MFS general substrate transporter"/>
    <property type="match status" value="1"/>
</dbReference>
<keyword evidence="4" id="KW-0812">Transmembrane</keyword>
<dbReference type="PANTHER" id="PTHR42718">
    <property type="entry name" value="MAJOR FACILITATOR SUPERFAMILY MULTIDRUG TRANSPORTER MFSC"/>
    <property type="match status" value="1"/>
</dbReference>
<dbReference type="RefSeq" id="WP_285576641.1">
    <property type="nucleotide sequence ID" value="NZ_BSTK01000008.1"/>
</dbReference>
<dbReference type="Proteomes" id="UP001165074">
    <property type="component" value="Unassembled WGS sequence"/>
</dbReference>
<dbReference type="Gene3D" id="1.20.1250.20">
    <property type="entry name" value="MFS general substrate transporter like domains"/>
    <property type="match status" value="1"/>
</dbReference>
<keyword evidence="5" id="KW-1133">Transmembrane helix</keyword>
<comment type="subcellular location">
    <subcellularLocation>
        <location evidence="1">Cell membrane</location>
        <topology evidence="1">Multi-pass membrane protein</topology>
    </subcellularLocation>
</comment>